<reference evidence="5" key="1">
    <citation type="submission" date="2019-06" db="EMBL/GenBank/DDBJ databases">
        <authorList>
            <person name="Zheng W."/>
        </authorList>
    </citation>
    <scope>NUCLEOTIDE SEQUENCE</scope>
    <source>
        <strain evidence="5">QDHG01</strain>
    </source>
</reference>
<dbReference type="InterPro" id="IPR011990">
    <property type="entry name" value="TPR-like_helical_dom_sf"/>
</dbReference>
<accession>A0A8J8T212</accession>
<dbReference type="PROSITE" id="PS50250">
    <property type="entry name" value="PCI"/>
    <property type="match status" value="1"/>
</dbReference>
<dbReference type="SMART" id="SM00088">
    <property type="entry name" value="PINT"/>
    <property type="match status" value="1"/>
</dbReference>
<dbReference type="PANTHER" id="PTHR10678">
    <property type="entry name" value="26S PROTEASOME NON-ATPASE REGULATORY SUBUNIT 11/COP9 SIGNALOSOME COMPLEX SUBUNIT 2"/>
    <property type="match status" value="1"/>
</dbReference>
<dbReference type="Gene3D" id="1.25.40.570">
    <property type="match status" value="1"/>
</dbReference>
<dbReference type="OrthoDB" id="1418352at2759"/>
<dbReference type="AlphaFoldDB" id="A0A8J8T212"/>
<feature type="coiled-coil region" evidence="3">
    <location>
        <begin position="151"/>
        <end position="178"/>
    </location>
</feature>
<dbReference type="InterPro" id="IPR036390">
    <property type="entry name" value="WH_DNA-bd_sf"/>
</dbReference>
<dbReference type="Pfam" id="PF18055">
    <property type="entry name" value="RPN6_N"/>
    <property type="match status" value="1"/>
</dbReference>
<evidence type="ECO:0000256" key="1">
    <source>
        <dbReference type="ARBA" id="ARBA00007454"/>
    </source>
</evidence>
<evidence type="ECO:0000259" key="4">
    <source>
        <dbReference type="PROSITE" id="PS50250"/>
    </source>
</evidence>
<dbReference type="SMART" id="SM00753">
    <property type="entry name" value="PAM"/>
    <property type="match status" value="1"/>
</dbReference>
<dbReference type="Pfam" id="PF01399">
    <property type="entry name" value="PCI"/>
    <property type="match status" value="1"/>
</dbReference>
<feature type="domain" description="PCI" evidence="4">
    <location>
        <begin position="231"/>
        <end position="399"/>
    </location>
</feature>
<comment type="similarity">
    <text evidence="1">Belongs to the proteasome subunit S9 family.</text>
</comment>
<protein>
    <recommendedName>
        <fullName evidence="4">PCI domain-containing protein</fullName>
    </recommendedName>
</protein>
<dbReference type="InterPro" id="IPR000717">
    <property type="entry name" value="PCI_dom"/>
</dbReference>
<comment type="caution">
    <text evidence="5">The sequence shown here is derived from an EMBL/GenBank/DDBJ whole genome shotgun (WGS) entry which is preliminary data.</text>
</comment>
<sequence>MAEDLTKKLAEAQAFESHHKLGDAMKLYESIIQSPIASPDAVTDDLVKAKEQSTYRLASIYKDKGLVDELIAMQKAILPLFIELPKSKVAKIVRTLFDMTLGIQFAVEGKTREMIELCKYIIDWCEKESRSFLRMRIENKLAELYFRMQKYADALEVLKKLTYELKKKEDKILMVEAQLVESKVYHALENLPKSKAALTSVKTTANAIYVVPALQAEIDMMSGLIATDEKDYTTAYSYFYETFEGYRSLGEASAGHAFKFMLFSKIMNKQSDDALNLINSAVALKYQGRDVDAMKEVALANKGQNLLAFERVKEVYKQELLGDFVINRHFTLLYSSLLEDNLRKIIEPYSEVQIAYIAQQIGLPVDRVLQKLSEMILDEKIAGTLDQGRDCLIVFEEGENVAIFEHSIEVIKNLETVLDSLYDKTQNYKQKYLQ</sequence>
<dbReference type="SUPFAM" id="SSF48452">
    <property type="entry name" value="TPR-like"/>
    <property type="match status" value="1"/>
</dbReference>
<dbReference type="GO" id="GO:0000502">
    <property type="term" value="C:proteasome complex"/>
    <property type="evidence" value="ECO:0007669"/>
    <property type="project" value="UniProtKB-KW"/>
</dbReference>
<evidence type="ECO:0000256" key="3">
    <source>
        <dbReference type="SAM" id="Coils"/>
    </source>
</evidence>
<keyword evidence="3" id="KW-0175">Coiled coil</keyword>
<proteinExistence type="inferred from homology"/>
<keyword evidence="2" id="KW-0647">Proteasome</keyword>
<keyword evidence="6" id="KW-1185">Reference proteome</keyword>
<name>A0A8J8T212_HALGN</name>
<dbReference type="SUPFAM" id="SSF46785">
    <property type="entry name" value="Winged helix' DNA-binding domain"/>
    <property type="match status" value="1"/>
</dbReference>
<evidence type="ECO:0000256" key="2">
    <source>
        <dbReference type="ARBA" id="ARBA00022942"/>
    </source>
</evidence>
<evidence type="ECO:0000313" key="6">
    <source>
        <dbReference type="Proteomes" id="UP000785679"/>
    </source>
</evidence>
<dbReference type="Proteomes" id="UP000785679">
    <property type="component" value="Unassembled WGS sequence"/>
</dbReference>
<organism evidence="5 6">
    <name type="scientific">Halteria grandinella</name>
    <dbReference type="NCBI Taxonomy" id="5974"/>
    <lineage>
        <taxon>Eukaryota</taxon>
        <taxon>Sar</taxon>
        <taxon>Alveolata</taxon>
        <taxon>Ciliophora</taxon>
        <taxon>Intramacronucleata</taxon>
        <taxon>Spirotrichea</taxon>
        <taxon>Stichotrichia</taxon>
        <taxon>Sporadotrichida</taxon>
        <taxon>Halteriidae</taxon>
        <taxon>Halteria</taxon>
    </lineage>
</organism>
<gene>
    <name evidence="5" type="ORF">FGO68_gene14674</name>
</gene>
<dbReference type="EMBL" id="RRYP01010044">
    <property type="protein sequence ID" value="TNV78651.1"/>
    <property type="molecule type" value="Genomic_DNA"/>
</dbReference>
<dbReference type="InterPro" id="IPR050871">
    <property type="entry name" value="26S_Proteasome/COP9_Components"/>
</dbReference>
<dbReference type="InterPro" id="IPR040773">
    <property type="entry name" value="Rpn6_N"/>
</dbReference>
<evidence type="ECO:0000313" key="5">
    <source>
        <dbReference type="EMBL" id="TNV78651.1"/>
    </source>
</evidence>